<dbReference type="AlphaFoldDB" id="A0A4Y7LXE6"/>
<dbReference type="GO" id="GO:0006506">
    <property type="term" value="P:GPI anchor biosynthetic process"/>
    <property type="evidence" value="ECO:0007669"/>
    <property type="project" value="UniProtKB-KW"/>
</dbReference>
<evidence type="ECO:0000256" key="6">
    <source>
        <dbReference type="ARBA" id="ARBA00022989"/>
    </source>
</evidence>
<feature type="transmembrane region" description="Helical" evidence="8">
    <location>
        <begin position="20"/>
        <end position="45"/>
    </location>
</feature>
<protein>
    <recommendedName>
        <fullName evidence="8">Post-GPI attachment to proteins factor 3</fullName>
    </recommendedName>
</protein>
<evidence type="ECO:0000256" key="4">
    <source>
        <dbReference type="ARBA" id="ARBA00022692"/>
    </source>
</evidence>
<dbReference type="PANTHER" id="PTHR13148">
    <property type="entry name" value="PER1-RELATED"/>
    <property type="match status" value="1"/>
</dbReference>
<dbReference type="GO" id="GO:0016788">
    <property type="term" value="F:hydrolase activity, acting on ester bonds"/>
    <property type="evidence" value="ECO:0007669"/>
    <property type="project" value="TreeGrafter"/>
</dbReference>
<dbReference type="GO" id="GO:0005789">
    <property type="term" value="C:endoplasmic reticulum membrane"/>
    <property type="evidence" value="ECO:0007669"/>
    <property type="project" value="TreeGrafter"/>
</dbReference>
<feature type="transmembrane region" description="Helical" evidence="8">
    <location>
        <begin position="272"/>
        <end position="291"/>
    </location>
</feature>
<dbReference type="EMBL" id="LR003345">
    <property type="protein sequence ID" value="SVE72964.1"/>
    <property type="molecule type" value="mRNA"/>
</dbReference>
<feature type="transmembrane region" description="Helical" evidence="8">
    <location>
        <begin position="241"/>
        <end position="260"/>
    </location>
</feature>
<comment type="function">
    <text evidence="8">Involved in the lipid remodeling steps of GPI-anchor maturation.</text>
</comment>
<keyword evidence="7 8" id="KW-0472">Membrane</keyword>
<evidence type="ECO:0000256" key="5">
    <source>
        <dbReference type="ARBA" id="ARBA00022729"/>
    </source>
</evidence>
<feature type="transmembrane region" description="Helical" evidence="8">
    <location>
        <begin position="211"/>
        <end position="229"/>
    </location>
</feature>
<evidence type="ECO:0000313" key="9">
    <source>
        <dbReference type="EMBL" id="SVE72964.1"/>
    </source>
</evidence>
<comment type="subcellular location">
    <subcellularLocation>
        <location evidence="1">Endomembrane system</location>
        <topology evidence="1">Multi-pass membrane protein</topology>
    </subcellularLocation>
    <subcellularLocation>
        <location evidence="8">Golgi apparatus membrane</location>
        <topology evidence="8">Multi-pass membrane protein</topology>
    </subcellularLocation>
</comment>
<feature type="transmembrane region" description="Helical" evidence="8">
    <location>
        <begin position="179"/>
        <end position="199"/>
    </location>
</feature>
<feature type="transmembrane region" description="Helical" evidence="8">
    <location>
        <begin position="150"/>
        <end position="167"/>
    </location>
</feature>
<dbReference type="InterPro" id="IPR007217">
    <property type="entry name" value="Per1-like"/>
</dbReference>
<keyword evidence="3 8" id="KW-0337">GPI-anchor biosynthesis</keyword>
<name>A0A4Y7LXE6_9CRUS</name>
<keyword evidence="5" id="KW-0732">Signal</keyword>
<reference evidence="9" key="1">
    <citation type="submission" date="2018-08" db="EMBL/GenBank/DDBJ databases">
        <authorList>
            <person name="Cornetti L."/>
        </authorList>
    </citation>
    <scope>NUCLEOTIDE SEQUENCE</scope>
    <source>
        <strain evidence="9">OM-SAIQ-clone2</strain>
    </source>
</reference>
<dbReference type="Pfam" id="PF04080">
    <property type="entry name" value="Per1"/>
    <property type="match status" value="1"/>
</dbReference>
<dbReference type="PANTHER" id="PTHR13148:SF0">
    <property type="entry name" value="POST-GPI ATTACHMENT TO PROTEINS FACTOR 3"/>
    <property type="match status" value="1"/>
</dbReference>
<comment type="similarity">
    <text evidence="2 8">Belongs to the PGAP3 family.</text>
</comment>
<evidence type="ECO:0000256" key="8">
    <source>
        <dbReference type="RuleBase" id="RU365066"/>
    </source>
</evidence>
<gene>
    <name evidence="9" type="primary">EOG090X0702</name>
</gene>
<keyword evidence="8" id="KW-0333">Golgi apparatus</keyword>
<proteinExistence type="evidence at transcript level"/>
<keyword evidence="4 8" id="KW-0812">Transmembrane</keyword>
<accession>A0A4Y7LXE6</accession>
<organism evidence="9">
    <name type="scientific">Ceriodaphnia reticulata</name>
    <dbReference type="NCBI Taxonomy" id="302197"/>
    <lineage>
        <taxon>Eukaryota</taxon>
        <taxon>Metazoa</taxon>
        <taxon>Ecdysozoa</taxon>
        <taxon>Arthropoda</taxon>
        <taxon>Crustacea</taxon>
        <taxon>Branchiopoda</taxon>
        <taxon>Diplostraca</taxon>
        <taxon>Cladocera</taxon>
        <taxon>Anomopoda</taxon>
        <taxon>Daphniidae</taxon>
        <taxon>Ceriodaphnia</taxon>
    </lineage>
</organism>
<dbReference type="GO" id="GO:0000139">
    <property type="term" value="C:Golgi membrane"/>
    <property type="evidence" value="ECO:0007669"/>
    <property type="project" value="UniProtKB-SubCell"/>
</dbReference>
<keyword evidence="6 8" id="KW-1133">Transmembrane helix</keyword>
<evidence type="ECO:0000256" key="2">
    <source>
        <dbReference type="ARBA" id="ARBA00006387"/>
    </source>
</evidence>
<evidence type="ECO:0000256" key="7">
    <source>
        <dbReference type="ARBA" id="ARBA00023136"/>
    </source>
</evidence>
<evidence type="ECO:0000256" key="3">
    <source>
        <dbReference type="ARBA" id="ARBA00022502"/>
    </source>
</evidence>
<sequence length="406" mass="47323">MKTEERNERIANQLDGKRGWVVTAACFMAAFLTDGIFFCFGLVVFEMIRYAPPVFASCLEVLLATNCGSTVHFVQHFGLLRNSLWIVFVREKEADFQLPLHLRVLQWTCSDECKYFCMWPTVKWFVDAGIGVQQFYGKWPFIRVLGIQEPAAALFSILNLACHLVMIQKFRREVKPTTPFYLITHVFCFLCCQAWFWSTVFHIRDVRFTEIMDYLGAFSMVLFSVYHFFVRVTALSPYRSVYSWGCGIAIGFYFVYHSYTTFFVKMDYGYNMIINIAFGAVNILGWSVWCYKYYKIRPYVKRCATFIALVGFTTSLEVLDFPPLFWTFDAHALWHLSTSPLVILWYKSEGLGVDSLVKFGLDRISTSLRHDGTVLILWLEKDFDLLIECFDLRHSGIFQDIESSCW</sequence>
<feature type="transmembrane region" description="Helical" evidence="8">
    <location>
        <begin position="303"/>
        <end position="319"/>
    </location>
</feature>
<evidence type="ECO:0000256" key="1">
    <source>
        <dbReference type="ARBA" id="ARBA00004127"/>
    </source>
</evidence>